<evidence type="ECO:0000256" key="1">
    <source>
        <dbReference type="SAM" id="MobiDB-lite"/>
    </source>
</evidence>
<feature type="signal peptide" evidence="2">
    <location>
        <begin position="1"/>
        <end position="22"/>
    </location>
</feature>
<feature type="domain" description="DUF11" evidence="3">
    <location>
        <begin position="412"/>
        <end position="496"/>
    </location>
</feature>
<proteinExistence type="predicted"/>
<keyword evidence="5" id="KW-1185">Reference proteome</keyword>
<evidence type="ECO:0000313" key="4">
    <source>
        <dbReference type="EMBL" id="TWU14567.1"/>
    </source>
</evidence>
<dbReference type="InterPro" id="IPR047589">
    <property type="entry name" value="DUF11_rpt"/>
</dbReference>
<dbReference type="Proteomes" id="UP000320735">
    <property type="component" value="Unassembled WGS sequence"/>
</dbReference>
<sequence length="630" mass="67605" precursor="true">MRSGMWMLAMATIVGMTSAAWAADQNAGVDDTASRYEKFLAKKTSAKKRTSQAVRRYSRDRATAVKNYRKLFEAEDEKAVQATAKVKTDDVKDVRHADHRSDNQLGRDEKVRQASGKIEVAPKPPVYNAGHFFDEGARAKINQTRAVDSASTKPAIDFVEPSAADKRVSTTAHSIVHSTGTPAVNLTWKMYDEINVGQECECSLIVENTSDAAAQEVIVDATFPNSVRLLDAEPKPANSVERLTWEFAELAAGSKTEIRIRLIPSIPGELATAANVRFTGTSIANFQVDEPLLKIEMKGPESAVIGDPTPHMVTVSNPGTGVAHNVVLQATIPEGLKHSKGTDLSIGVGSLGPGESRSIRLAMAAVNGGEHIVLVQATGKGGLKQRAASRIDIVAPSLDVNIDGPSLRYINRRGKYSVTVTNDGGAASNNVRVYHEIPAGFEFVKASNGGKADSTGKGVTWYVGHLDAGQSVDLDIELLARTIGDFKHHVRVTSDEGSHKEIEMAANVEGSAALVMVVDDRDDPVEVGAETSIEVRVENRGSKAAANMGISIELPNGIELINAEGPSAHIAENGLLVFRSIPELGPSETVTYQLRIIGSDAGNLRFRARLTSDSIQQPLIVEELTKFYGE</sequence>
<reference evidence="4 5" key="1">
    <citation type="submission" date="2019-02" db="EMBL/GenBank/DDBJ databases">
        <title>Deep-cultivation of Planctomycetes and their phenomic and genomic characterization uncovers novel biology.</title>
        <authorList>
            <person name="Wiegand S."/>
            <person name="Jogler M."/>
            <person name="Boedeker C."/>
            <person name="Pinto D."/>
            <person name="Vollmers J."/>
            <person name="Rivas-Marin E."/>
            <person name="Kohn T."/>
            <person name="Peeters S.H."/>
            <person name="Heuer A."/>
            <person name="Rast P."/>
            <person name="Oberbeckmann S."/>
            <person name="Bunk B."/>
            <person name="Jeske O."/>
            <person name="Meyerdierks A."/>
            <person name="Storesund J.E."/>
            <person name="Kallscheuer N."/>
            <person name="Luecker S."/>
            <person name="Lage O.M."/>
            <person name="Pohl T."/>
            <person name="Merkel B.J."/>
            <person name="Hornburger P."/>
            <person name="Mueller R.-W."/>
            <person name="Bruemmer F."/>
            <person name="Labrenz M."/>
            <person name="Spormann A.M."/>
            <person name="Op Den Camp H."/>
            <person name="Overmann J."/>
            <person name="Amann R."/>
            <person name="Jetten M.S.M."/>
            <person name="Mascher T."/>
            <person name="Medema M.H."/>
            <person name="Devos D.P."/>
            <person name="Kaster A.-K."/>
            <person name="Ovreas L."/>
            <person name="Rohde M."/>
            <person name="Galperin M.Y."/>
            <person name="Jogler C."/>
        </authorList>
    </citation>
    <scope>NUCLEOTIDE SEQUENCE [LARGE SCALE GENOMIC DNA]</scope>
    <source>
        <strain evidence="4 5">CA54</strain>
    </source>
</reference>
<feature type="compositionally biased region" description="Basic and acidic residues" evidence="1">
    <location>
        <begin position="90"/>
        <end position="112"/>
    </location>
</feature>
<evidence type="ECO:0000259" key="3">
    <source>
        <dbReference type="Pfam" id="PF01345"/>
    </source>
</evidence>
<protein>
    <submittedName>
        <fullName evidence="4">Large cysteine-rich periplasmic protein OmcB</fullName>
    </submittedName>
</protein>
<dbReference type="Gene3D" id="2.60.40.10">
    <property type="entry name" value="Immunoglobulins"/>
    <property type="match status" value="2"/>
</dbReference>
<dbReference type="InterPro" id="IPR001434">
    <property type="entry name" value="OmcB-like_DUF11"/>
</dbReference>
<evidence type="ECO:0000256" key="2">
    <source>
        <dbReference type="SAM" id="SignalP"/>
    </source>
</evidence>
<accession>A0A5C6BS32</accession>
<organism evidence="4 5">
    <name type="scientific">Symmachiella macrocystis</name>
    <dbReference type="NCBI Taxonomy" id="2527985"/>
    <lineage>
        <taxon>Bacteria</taxon>
        <taxon>Pseudomonadati</taxon>
        <taxon>Planctomycetota</taxon>
        <taxon>Planctomycetia</taxon>
        <taxon>Planctomycetales</taxon>
        <taxon>Planctomycetaceae</taxon>
        <taxon>Symmachiella</taxon>
    </lineage>
</organism>
<dbReference type="PANTHER" id="PTHR34819">
    <property type="entry name" value="LARGE CYSTEINE-RICH PERIPLASMIC PROTEIN OMCB"/>
    <property type="match status" value="1"/>
</dbReference>
<dbReference type="PANTHER" id="PTHR34819:SF3">
    <property type="entry name" value="CELL SURFACE PROTEIN"/>
    <property type="match status" value="1"/>
</dbReference>
<dbReference type="NCBIfam" id="TIGR01451">
    <property type="entry name" value="B_ant_repeat"/>
    <property type="match status" value="1"/>
</dbReference>
<dbReference type="AlphaFoldDB" id="A0A5C6BS32"/>
<feature type="chain" id="PRO_5022966846" evidence="2">
    <location>
        <begin position="23"/>
        <end position="630"/>
    </location>
</feature>
<dbReference type="InterPro" id="IPR013783">
    <property type="entry name" value="Ig-like_fold"/>
</dbReference>
<feature type="region of interest" description="Disordered" evidence="1">
    <location>
        <begin position="90"/>
        <end position="114"/>
    </location>
</feature>
<dbReference type="Pfam" id="PF01345">
    <property type="entry name" value="DUF11"/>
    <property type="match status" value="2"/>
</dbReference>
<name>A0A5C6BS32_9PLAN</name>
<evidence type="ECO:0000313" key="5">
    <source>
        <dbReference type="Proteomes" id="UP000320735"/>
    </source>
</evidence>
<gene>
    <name evidence="4" type="primary">omcB_2</name>
    <name evidence="4" type="ORF">CA54_34360</name>
</gene>
<dbReference type="InterPro" id="IPR051172">
    <property type="entry name" value="Chlamydia_OmcB"/>
</dbReference>
<comment type="caution">
    <text evidence="4">The sequence shown here is derived from an EMBL/GenBank/DDBJ whole genome shotgun (WGS) entry which is preliminary data.</text>
</comment>
<feature type="domain" description="DUF11" evidence="3">
    <location>
        <begin position="522"/>
        <end position="614"/>
    </location>
</feature>
<dbReference type="EMBL" id="SJPP01000001">
    <property type="protein sequence ID" value="TWU14567.1"/>
    <property type="molecule type" value="Genomic_DNA"/>
</dbReference>
<keyword evidence="2" id="KW-0732">Signal</keyword>